<organism evidence="1 2">
    <name type="scientific">Nocardia sputorum</name>
    <dbReference type="NCBI Taxonomy" id="2984338"/>
    <lineage>
        <taxon>Bacteria</taxon>
        <taxon>Bacillati</taxon>
        <taxon>Actinomycetota</taxon>
        <taxon>Actinomycetes</taxon>
        <taxon>Mycobacteriales</taxon>
        <taxon>Nocardiaceae</taxon>
        <taxon>Nocardia</taxon>
    </lineage>
</organism>
<proteinExistence type="predicted"/>
<sequence length="135" mass="14481">MRFAGQLAHAGLDGRADDSLDLVRQAVVLSTLLVRSACCYTEAGKPHQAVQLFGDVLAGGTLSKRYSGLFGARQAKALALGGEPYEAATVAATAVTVARKTRSERTMNVVVEVVRALDPWRNRPSVRMLIDILMP</sequence>
<reference evidence="1 2" key="1">
    <citation type="submission" date="2022-11" db="EMBL/GenBank/DDBJ databases">
        <title>Genome Sequencing of Nocardia sp. ON39_IFM12276 and assembly.</title>
        <authorList>
            <person name="Shimojima M."/>
            <person name="Toyokawa M."/>
            <person name="Uesaka K."/>
        </authorList>
    </citation>
    <scope>NUCLEOTIDE SEQUENCE [LARGE SCALE GENOMIC DNA]</scope>
    <source>
        <strain evidence="1 2">IFM 12276</strain>
    </source>
</reference>
<name>A0ABN6TXB9_9NOCA</name>
<protein>
    <submittedName>
        <fullName evidence="1">Uncharacterized protein</fullName>
    </submittedName>
</protein>
<accession>A0ABN6TXB9</accession>
<dbReference type="EMBL" id="AP026978">
    <property type="protein sequence ID" value="BDT97554.1"/>
    <property type="molecule type" value="Genomic_DNA"/>
</dbReference>
<keyword evidence="2" id="KW-1185">Reference proteome</keyword>
<dbReference type="RefSeq" id="WP_281877523.1">
    <property type="nucleotide sequence ID" value="NZ_AP026978.1"/>
</dbReference>
<gene>
    <name evidence="1" type="ORF">IFM12276_05830</name>
</gene>
<evidence type="ECO:0000313" key="1">
    <source>
        <dbReference type="EMBL" id="BDT97554.1"/>
    </source>
</evidence>
<dbReference type="Proteomes" id="UP001317870">
    <property type="component" value="Chromosome"/>
</dbReference>
<evidence type="ECO:0000313" key="2">
    <source>
        <dbReference type="Proteomes" id="UP001317870"/>
    </source>
</evidence>